<keyword evidence="2 4" id="KW-0863">Zinc-finger</keyword>
<dbReference type="Pfam" id="PF04434">
    <property type="entry name" value="SWIM"/>
    <property type="match status" value="1"/>
</dbReference>
<evidence type="ECO:0000259" key="5">
    <source>
        <dbReference type="PROSITE" id="PS50966"/>
    </source>
</evidence>
<reference evidence="6 7" key="1">
    <citation type="submission" date="2024-01" db="EMBL/GenBank/DDBJ databases">
        <title>The complete chloroplast genome sequence of Lithospermum erythrorhizon: insights into the phylogenetic relationship among Boraginaceae species and the maternal lineages of purple gromwells.</title>
        <authorList>
            <person name="Okada T."/>
            <person name="Watanabe K."/>
        </authorList>
    </citation>
    <scope>NUCLEOTIDE SEQUENCE [LARGE SCALE GENOMIC DNA]</scope>
</reference>
<dbReference type="EMBL" id="BAABME010033175">
    <property type="protein sequence ID" value="GAA0152020.1"/>
    <property type="molecule type" value="Genomic_DNA"/>
</dbReference>
<evidence type="ECO:0000313" key="7">
    <source>
        <dbReference type="Proteomes" id="UP001454036"/>
    </source>
</evidence>
<evidence type="ECO:0000313" key="6">
    <source>
        <dbReference type="EMBL" id="GAA0152020.1"/>
    </source>
</evidence>
<evidence type="ECO:0000256" key="3">
    <source>
        <dbReference type="ARBA" id="ARBA00022833"/>
    </source>
</evidence>
<comment type="caution">
    <text evidence="6">The sequence shown here is derived from an EMBL/GenBank/DDBJ whole genome shotgun (WGS) entry which is preliminary data.</text>
</comment>
<sequence length="153" mass="17500">MRCSCGSWQLSGIPCSHAILCLYHLKKSRSDYVNDCYKKSTFLATYSHVLNPIDWYTTIGMPLQPPPYIKLAGRPKKLRKKDKNEIVKKGKTERLKKWVIFHYGWCRKTCHNIRRCPTKVQERAKAKRGETSSVADYVEGAADPVVGDADPVQ</sequence>
<organism evidence="6 7">
    <name type="scientific">Lithospermum erythrorhizon</name>
    <name type="common">Purple gromwell</name>
    <name type="synonym">Lithospermum officinale var. erythrorhizon</name>
    <dbReference type="NCBI Taxonomy" id="34254"/>
    <lineage>
        <taxon>Eukaryota</taxon>
        <taxon>Viridiplantae</taxon>
        <taxon>Streptophyta</taxon>
        <taxon>Embryophyta</taxon>
        <taxon>Tracheophyta</taxon>
        <taxon>Spermatophyta</taxon>
        <taxon>Magnoliopsida</taxon>
        <taxon>eudicotyledons</taxon>
        <taxon>Gunneridae</taxon>
        <taxon>Pentapetalae</taxon>
        <taxon>asterids</taxon>
        <taxon>lamiids</taxon>
        <taxon>Boraginales</taxon>
        <taxon>Boraginaceae</taxon>
        <taxon>Boraginoideae</taxon>
        <taxon>Lithospermeae</taxon>
        <taxon>Lithospermum</taxon>
    </lineage>
</organism>
<keyword evidence="3" id="KW-0862">Zinc</keyword>
<dbReference type="PROSITE" id="PS50966">
    <property type="entry name" value="ZF_SWIM"/>
    <property type="match status" value="1"/>
</dbReference>
<protein>
    <recommendedName>
        <fullName evidence="5">SWIM-type domain-containing protein</fullName>
    </recommendedName>
</protein>
<evidence type="ECO:0000256" key="2">
    <source>
        <dbReference type="ARBA" id="ARBA00022771"/>
    </source>
</evidence>
<dbReference type="GO" id="GO:0008270">
    <property type="term" value="F:zinc ion binding"/>
    <property type="evidence" value="ECO:0007669"/>
    <property type="project" value="UniProtKB-KW"/>
</dbReference>
<dbReference type="InterPro" id="IPR007527">
    <property type="entry name" value="Znf_SWIM"/>
</dbReference>
<gene>
    <name evidence="6" type="ORF">LIER_43160</name>
</gene>
<accession>A0AAV3PK27</accession>
<name>A0AAV3PK27_LITER</name>
<feature type="domain" description="SWIM-type" evidence="5">
    <location>
        <begin position="1"/>
        <end position="26"/>
    </location>
</feature>
<dbReference type="Proteomes" id="UP001454036">
    <property type="component" value="Unassembled WGS sequence"/>
</dbReference>
<evidence type="ECO:0000256" key="4">
    <source>
        <dbReference type="PROSITE-ProRule" id="PRU00325"/>
    </source>
</evidence>
<evidence type="ECO:0000256" key="1">
    <source>
        <dbReference type="ARBA" id="ARBA00022723"/>
    </source>
</evidence>
<dbReference type="SMART" id="SM00575">
    <property type="entry name" value="ZnF_PMZ"/>
    <property type="match status" value="1"/>
</dbReference>
<proteinExistence type="predicted"/>
<dbReference type="InterPro" id="IPR006564">
    <property type="entry name" value="Znf_PMZ"/>
</dbReference>
<keyword evidence="1" id="KW-0479">Metal-binding</keyword>
<keyword evidence="7" id="KW-1185">Reference proteome</keyword>
<dbReference type="AlphaFoldDB" id="A0AAV3PK27"/>